<evidence type="ECO:0000256" key="3">
    <source>
        <dbReference type="ARBA" id="ARBA00023002"/>
    </source>
</evidence>
<evidence type="ECO:0000256" key="2">
    <source>
        <dbReference type="ARBA" id="ARBA00022857"/>
    </source>
</evidence>
<feature type="domain" description="Nitroreductase" evidence="4">
    <location>
        <begin position="8"/>
        <end position="173"/>
    </location>
</feature>
<reference evidence="5 6" key="1">
    <citation type="submission" date="2018-11" db="EMBL/GenBank/DDBJ databases">
        <title>Novel bacteria species description.</title>
        <authorList>
            <person name="Han J.-H."/>
        </authorList>
    </citation>
    <scope>NUCLEOTIDE SEQUENCE [LARGE SCALE GENOMIC DNA]</scope>
    <source>
        <strain evidence="5 6">KCTC23259</strain>
    </source>
</reference>
<gene>
    <name evidence="5" type="ORF">EGI31_11425</name>
</gene>
<dbReference type="EMBL" id="RJUF01000032">
    <property type="protein sequence ID" value="MCP9763567.1"/>
    <property type="molecule type" value="Genomic_DNA"/>
</dbReference>
<dbReference type="InterPro" id="IPR033878">
    <property type="entry name" value="NfsB-like"/>
</dbReference>
<keyword evidence="3" id="KW-0560">Oxidoreductase</keyword>
<dbReference type="CDD" id="cd02149">
    <property type="entry name" value="NfsB-like"/>
    <property type="match status" value="1"/>
</dbReference>
<name>A0AAE3KSP2_9BACT</name>
<comment type="similarity">
    <text evidence="1">Belongs to the nitroreductase family.</text>
</comment>
<evidence type="ECO:0000256" key="1">
    <source>
        <dbReference type="ARBA" id="ARBA00007118"/>
    </source>
</evidence>
<dbReference type="InterPro" id="IPR000415">
    <property type="entry name" value="Nitroreductase-like"/>
</dbReference>
<comment type="caution">
    <text evidence="5">The sequence shown here is derived from an EMBL/GenBank/DDBJ whole genome shotgun (WGS) entry which is preliminary data.</text>
</comment>
<dbReference type="Proteomes" id="UP001204144">
    <property type="component" value="Unassembled WGS sequence"/>
</dbReference>
<dbReference type="PANTHER" id="PTHR43673:SF10">
    <property type="entry name" value="NADH DEHYDROGENASE_NAD(P)H NITROREDUCTASE XCC3605-RELATED"/>
    <property type="match status" value="1"/>
</dbReference>
<dbReference type="GO" id="GO:0016491">
    <property type="term" value="F:oxidoreductase activity"/>
    <property type="evidence" value="ECO:0007669"/>
    <property type="project" value="UniProtKB-KW"/>
</dbReference>
<protein>
    <submittedName>
        <fullName evidence="5">NAD(P)H-dependent oxidoreductase</fullName>
    </submittedName>
</protein>
<evidence type="ECO:0000313" key="6">
    <source>
        <dbReference type="Proteomes" id="UP001204144"/>
    </source>
</evidence>
<dbReference type="AlphaFoldDB" id="A0AAE3KSP2"/>
<keyword evidence="6" id="KW-1185">Reference proteome</keyword>
<dbReference type="Pfam" id="PF00881">
    <property type="entry name" value="Nitroreductase"/>
    <property type="match status" value="1"/>
</dbReference>
<evidence type="ECO:0000313" key="5">
    <source>
        <dbReference type="EMBL" id="MCP9763567.1"/>
    </source>
</evidence>
<sequence length="199" mass="22407">MDFLDIAQNRYTTKSYDPSRIIPAEKIEQLKEILRLSPSSINSQPWKFFVVSDKVIKSKLASVSYFNEPKINDASHLVVFSVIGSVEKFEEQIQQNLPEGAVAYYNNFVKPMAEAEIKAWMRQQVYLSIGFFLAACASLGIDSTPMEGIKPEEYDKILGSGDYTSLVAVALGYRNVEDKNQPSLKAKSRLEPEKVLQSI</sequence>
<dbReference type="SUPFAM" id="SSF55469">
    <property type="entry name" value="FMN-dependent nitroreductase-like"/>
    <property type="match status" value="1"/>
</dbReference>
<dbReference type="Gene3D" id="3.40.109.10">
    <property type="entry name" value="NADH Oxidase"/>
    <property type="match status" value="1"/>
</dbReference>
<keyword evidence="2" id="KW-0521">NADP</keyword>
<accession>A0AAE3KSP2</accession>
<dbReference type="PANTHER" id="PTHR43673">
    <property type="entry name" value="NAD(P)H NITROREDUCTASE YDGI-RELATED"/>
    <property type="match status" value="1"/>
</dbReference>
<proteinExistence type="inferred from homology"/>
<organism evidence="5 6">
    <name type="scientific">Lacihabitans soyangensis</name>
    <dbReference type="NCBI Taxonomy" id="869394"/>
    <lineage>
        <taxon>Bacteria</taxon>
        <taxon>Pseudomonadati</taxon>
        <taxon>Bacteroidota</taxon>
        <taxon>Cytophagia</taxon>
        <taxon>Cytophagales</taxon>
        <taxon>Leadbetterellaceae</taxon>
        <taxon>Lacihabitans</taxon>
    </lineage>
</organism>
<evidence type="ECO:0000259" key="4">
    <source>
        <dbReference type="Pfam" id="PF00881"/>
    </source>
</evidence>
<dbReference type="RefSeq" id="WP_255037344.1">
    <property type="nucleotide sequence ID" value="NZ_RJUF01000032.1"/>
</dbReference>
<dbReference type="InterPro" id="IPR029479">
    <property type="entry name" value="Nitroreductase"/>
</dbReference>